<feature type="transmembrane region" description="Helical" evidence="6">
    <location>
        <begin position="561"/>
        <end position="578"/>
    </location>
</feature>
<feature type="transmembrane region" description="Helical" evidence="6">
    <location>
        <begin position="23"/>
        <end position="49"/>
    </location>
</feature>
<dbReference type="InterPro" id="IPR036866">
    <property type="entry name" value="RibonucZ/Hydroxyglut_hydro"/>
</dbReference>
<feature type="domain" description="Metallo-beta-lactamase" evidence="7">
    <location>
        <begin position="595"/>
        <end position="775"/>
    </location>
</feature>
<evidence type="ECO:0000259" key="8">
    <source>
        <dbReference type="Pfam" id="PF03772"/>
    </source>
</evidence>
<feature type="domain" description="ComEC/Rec2-related protein" evidence="8">
    <location>
        <begin position="246"/>
        <end position="556"/>
    </location>
</feature>
<dbReference type="InterPro" id="IPR004797">
    <property type="entry name" value="Competence_ComEC/Rec2"/>
</dbReference>
<feature type="transmembrane region" description="Helical" evidence="6">
    <location>
        <begin position="276"/>
        <end position="294"/>
    </location>
</feature>
<dbReference type="InterPro" id="IPR025405">
    <property type="entry name" value="DUF4131"/>
</dbReference>
<dbReference type="CDD" id="cd07731">
    <property type="entry name" value="ComA-like_MBL-fold"/>
    <property type="match status" value="1"/>
</dbReference>
<dbReference type="NCBIfam" id="TIGR00360">
    <property type="entry name" value="ComEC_N-term"/>
    <property type="match status" value="1"/>
</dbReference>
<dbReference type="InterPro" id="IPR004477">
    <property type="entry name" value="ComEC_N"/>
</dbReference>
<dbReference type="InterPro" id="IPR035681">
    <property type="entry name" value="ComA-like_MBL"/>
</dbReference>
<dbReference type="Gene3D" id="3.60.15.10">
    <property type="entry name" value="Ribonuclease Z/Hydroxyacylglutathione hydrolase-like"/>
    <property type="match status" value="1"/>
</dbReference>
<feature type="transmembrane region" description="Helical" evidence="6">
    <location>
        <begin position="472"/>
        <end position="492"/>
    </location>
</feature>
<dbReference type="EMBL" id="AP017378">
    <property type="protein sequence ID" value="BBD08404.1"/>
    <property type="molecule type" value="Genomic_DNA"/>
</dbReference>
<comment type="subcellular location">
    <subcellularLocation>
        <location evidence="1">Cell membrane</location>
        <topology evidence="1">Multi-pass membrane protein</topology>
    </subcellularLocation>
</comment>
<organism evidence="10 11">
    <name type="scientific">Desulfovibrio ferrophilus</name>
    <dbReference type="NCBI Taxonomy" id="241368"/>
    <lineage>
        <taxon>Bacteria</taxon>
        <taxon>Pseudomonadati</taxon>
        <taxon>Thermodesulfobacteriota</taxon>
        <taxon>Desulfovibrionia</taxon>
        <taxon>Desulfovibrionales</taxon>
        <taxon>Desulfovibrionaceae</taxon>
        <taxon>Desulfovibrio</taxon>
    </lineage>
</organism>
<keyword evidence="11" id="KW-1185">Reference proteome</keyword>
<dbReference type="Pfam" id="PF00753">
    <property type="entry name" value="Lactamase_B"/>
    <property type="match status" value="1"/>
</dbReference>
<evidence type="ECO:0000259" key="9">
    <source>
        <dbReference type="Pfam" id="PF13567"/>
    </source>
</evidence>
<evidence type="ECO:0000256" key="4">
    <source>
        <dbReference type="ARBA" id="ARBA00022989"/>
    </source>
</evidence>
<dbReference type="RefSeq" id="WP_126378469.1">
    <property type="nucleotide sequence ID" value="NZ_AP017378.1"/>
</dbReference>
<dbReference type="InterPro" id="IPR001279">
    <property type="entry name" value="Metallo-B-lactamas"/>
</dbReference>
<feature type="transmembrane region" description="Helical" evidence="6">
    <location>
        <begin position="537"/>
        <end position="554"/>
    </location>
</feature>
<evidence type="ECO:0000259" key="7">
    <source>
        <dbReference type="Pfam" id="PF00753"/>
    </source>
</evidence>
<keyword evidence="2" id="KW-1003">Cell membrane</keyword>
<keyword evidence="5 6" id="KW-0472">Membrane</keyword>
<feature type="transmembrane region" description="Helical" evidence="6">
    <location>
        <begin position="61"/>
        <end position="80"/>
    </location>
</feature>
<feature type="transmembrane region" description="Helical" evidence="6">
    <location>
        <begin position="353"/>
        <end position="372"/>
    </location>
</feature>
<dbReference type="GO" id="GO:0005886">
    <property type="term" value="C:plasma membrane"/>
    <property type="evidence" value="ECO:0007669"/>
    <property type="project" value="UniProtKB-SubCell"/>
</dbReference>
<evidence type="ECO:0000313" key="11">
    <source>
        <dbReference type="Proteomes" id="UP000269883"/>
    </source>
</evidence>
<gene>
    <name evidence="10" type="ORF">DFE_1678</name>
</gene>
<evidence type="ECO:0000256" key="5">
    <source>
        <dbReference type="ARBA" id="ARBA00023136"/>
    </source>
</evidence>
<dbReference type="Proteomes" id="UP000269883">
    <property type="component" value="Chromosome"/>
</dbReference>
<feature type="transmembrane region" description="Helical" evidence="6">
    <location>
        <begin position="306"/>
        <end position="323"/>
    </location>
</feature>
<keyword evidence="3 6" id="KW-0812">Transmembrane</keyword>
<dbReference type="NCBIfam" id="TIGR00361">
    <property type="entry name" value="ComEC_Rec2"/>
    <property type="match status" value="1"/>
</dbReference>
<protein>
    <submittedName>
        <fullName evidence="10">DNA internalization-related competence protein ComEC/Rec2</fullName>
    </submittedName>
</protein>
<feature type="domain" description="DUF4131" evidence="9">
    <location>
        <begin position="37"/>
        <end position="190"/>
    </location>
</feature>
<reference evidence="10 11" key="1">
    <citation type="journal article" date="2018" name="Sci. Adv.">
        <title>Multi-heme cytochromes provide a pathway for survival in energy-limited environments.</title>
        <authorList>
            <person name="Deng X."/>
            <person name="Dohmae N."/>
            <person name="Nealson K.H."/>
            <person name="Hashimoto K."/>
            <person name="Okamoto A."/>
        </authorList>
    </citation>
    <scope>NUCLEOTIDE SEQUENCE [LARGE SCALE GENOMIC DNA]</scope>
    <source>
        <strain evidence="10 11">IS5</strain>
    </source>
</reference>
<proteinExistence type="predicted"/>
<evidence type="ECO:0000313" key="10">
    <source>
        <dbReference type="EMBL" id="BBD08404.1"/>
    </source>
</evidence>
<dbReference type="PANTHER" id="PTHR30619:SF1">
    <property type="entry name" value="RECOMBINATION PROTEIN 2"/>
    <property type="match status" value="1"/>
</dbReference>
<evidence type="ECO:0000256" key="6">
    <source>
        <dbReference type="SAM" id="Phobius"/>
    </source>
</evidence>
<keyword evidence="4 6" id="KW-1133">Transmembrane helix</keyword>
<dbReference type="Pfam" id="PF13567">
    <property type="entry name" value="DUF4131"/>
    <property type="match status" value="1"/>
</dbReference>
<name>A0A2Z6AYR4_9BACT</name>
<dbReference type="AlphaFoldDB" id="A0A2Z6AYR4"/>
<feature type="transmembrane region" description="Helical" evidence="6">
    <location>
        <begin position="426"/>
        <end position="452"/>
    </location>
</feature>
<dbReference type="SUPFAM" id="SSF56281">
    <property type="entry name" value="Metallo-hydrolase/oxidoreductase"/>
    <property type="match status" value="1"/>
</dbReference>
<evidence type="ECO:0000256" key="2">
    <source>
        <dbReference type="ARBA" id="ARBA00022475"/>
    </source>
</evidence>
<accession>A0A2Z6AYR4</accession>
<dbReference type="KEGG" id="dfl:DFE_1678"/>
<feature type="transmembrane region" description="Helical" evidence="6">
    <location>
        <begin position="378"/>
        <end position="397"/>
    </location>
</feature>
<evidence type="ECO:0000256" key="3">
    <source>
        <dbReference type="ARBA" id="ARBA00022692"/>
    </source>
</evidence>
<sequence>MHRTEQHQRRLIPPGLLPWQYGILGFAAGILGLRFPFPACLSLIFIFLLCRASSLKMRARVAVAACFLVGLGWAVAVLPVPPDSPPQWMLDRKTAVVQGRVDHVETRPGGVLRVFLGEARYSLVDGQQGEIPGLLLWNWHFPRTRPHAGQEVQVRMRVRPVRGYANDGGWDTVFHWQRQGVFYRGWTHGAKGAPELSGPPPGMLERWREAMRLAVSGDVVAYEARTTNPSDSLRTDGHGRALLAALVLGDRLLLDENLYAAVQDAALGHSLALSGLHLGFAATMGFALAWLLGWIRPALYLRCPRLKLGVLLAIPFALFYLWLGGASPSLVRAAVMLFSWGVMLWLDRERPLLDGLFAAVALILLVSPLSLFDIRLQLSVVAVAGISILGPILWRMISKVRLPGEQRIAGTESDSKDAIRMRLSKWVSVLVGSVIRSTLGVLAVSTAATLALLPLSVWYFGQVALGLWTNAVWLPVLGLFAIPAGLAGALLSTLPGVSWLGQGLLALDAALLEACAQGVLALGEAGWFPVLTPMRPLWPQILGTYALVLSLLVVLRTRHRAAWGGVLLAVGLLIWPWAQREFTDADEAVSLTLLDVGQGQSVLVEAPGGHRVLIDGGGAWSKSFDVGKAVVTPQVAWGRLPQLDLVVLTHPDQDHYRGLLHPLRRCTVKRFAHNGRWVSGEEGAELREILRDRGIPVEVWRAGMRHELAPGVALEVLHPDDPERYADNNDGSLVLRLTWNGRGLALIPGDVEAPGLDELLTSDAGLTAEVLVLPHHGAADALSPELYKRCKPRFALAAAGFLNHLGFPHPEVCATLARRGVPVFDTGKCGQLRLVWTDAHLPPAVLPCLPGQIE</sequence>
<dbReference type="OrthoDB" id="9790149at2"/>
<evidence type="ECO:0000256" key="1">
    <source>
        <dbReference type="ARBA" id="ARBA00004651"/>
    </source>
</evidence>
<dbReference type="PANTHER" id="PTHR30619">
    <property type="entry name" value="DNA INTERNALIZATION/COMPETENCE PROTEIN COMEC/REC2"/>
    <property type="match status" value="1"/>
</dbReference>
<dbReference type="Pfam" id="PF03772">
    <property type="entry name" value="Competence"/>
    <property type="match status" value="1"/>
</dbReference>
<dbReference type="InterPro" id="IPR052159">
    <property type="entry name" value="Competence_DNA_uptake"/>
</dbReference>
<dbReference type="GO" id="GO:0030420">
    <property type="term" value="P:establishment of competence for transformation"/>
    <property type="evidence" value="ECO:0007669"/>
    <property type="project" value="InterPro"/>
</dbReference>